<dbReference type="SUPFAM" id="SSF81296">
    <property type="entry name" value="E set domains"/>
    <property type="match status" value="2"/>
</dbReference>
<evidence type="ECO:0000313" key="3">
    <source>
        <dbReference type="EMBL" id="CAG9809074.1"/>
    </source>
</evidence>
<dbReference type="Gene3D" id="2.60.40.770">
    <property type="match status" value="2"/>
</dbReference>
<organism evidence="3 4">
    <name type="scientific">Chironomus riparius</name>
    <dbReference type="NCBI Taxonomy" id="315576"/>
    <lineage>
        <taxon>Eukaryota</taxon>
        <taxon>Metazoa</taxon>
        <taxon>Ecdysozoa</taxon>
        <taxon>Arthropoda</taxon>
        <taxon>Hexapoda</taxon>
        <taxon>Insecta</taxon>
        <taxon>Pterygota</taxon>
        <taxon>Neoptera</taxon>
        <taxon>Endopterygota</taxon>
        <taxon>Diptera</taxon>
        <taxon>Nematocera</taxon>
        <taxon>Chironomoidea</taxon>
        <taxon>Chironomidae</taxon>
        <taxon>Chironominae</taxon>
        <taxon>Chironomus</taxon>
    </lineage>
</organism>
<feature type="domain" description="MD-2-related lipid-recognition" evidence="2">
    <location>
        <begin position="142"/>
        <end position="273"/>
    </location>
</feature>
<feature type="chain" id="PRO_5040501545" description="MD-2-related lipid-recognition domain-containing protein" evidence="1">
    <location>
        <begin position="18"/>
        <end position="276"/>
    </location>
</feature>
<dbReference type="OrthoDB" id="6489092at2759"/>
<proteinExistence type="predicted"/>
<sequence length="276" mass="29819">MFKILALFLLAFSSANAFWSACTDRAGAIAPNRIESASCSGSLCNVVRGETLVADAFATFVNVHNELTVRVTAYILGIGVNLPQDPPHDSACNSIFINGVMTGCPTTPNVESIWRIIMLIPTTYPAFQNTRVRSFSSANAFWSACTDRPEAIAPNRVESASCSGSLCTVRRGEELNADAFITFASAHNVLTVRVTAYIFGIGVNLPQEPGADDACDNLYIDGVKVQCPTTPNVESLWKLVLLIPTTYPAFQNTRVRFELLENNNVVACANIQATLT</sequence>
<dbReference type="Proteomes" id="UP001153620">
    <property type="component" value="Chromosome 3"/>
</dbReference>
<gene>
    <name evidence="3" type="ORF">CHIRRI_LOCUS11906</name>
</gene>
<keyword evidence="4" id="KW-1185">Reference proteome</keyword>
<keyword evidence="1" id="KW-0732">Signal</keyword>
<name>A0A9N9S1H4_9DIPT</name>
<reference evidence="3" key="1">
    <citation type="submission" date="2022-01" db="EMBL/GenBank/DDBJ databases">
        <authorList>
            <person name="King R."/>
        </authorList>
    </citation>
    <scope>NUCLEOTIDE SEQUENCE</scope>
</reference>
<dbReference type="AlphaFoldDB" id="A0A9N9S1H4"/>
<evidence type="ECO:0000313" key="4">
    <source>
        <dbReference type="Proteomes" id="UP001153620"/>
    </source>
</evidence>
<evidence type="ECO:0000256" key="1">
    <source>
        <dbReference type="SAM" id="SignalP"/>
    </source>
</evidence>
<dbReference type="SMART" id="SM00737">
    <property type="entry name" value="ML"/>
    <property type="match status" value="1"/>
</dbReference>
<dbReference type="PROSITE" id="PS51257">
    <property type="entry name" value="PROKAR_LIPOPROTEIN"/>
    <property type="match status" value="1"/>
</dbReference>
<protein>
    <recommendedName>
        <fullName evidence="2">MD-2-related lipid-recognition domain-containing protein</fullName>
    </recommendedName>
</protein>
<accession>A0A9N9S1H4</accession>
<dbReference type="InterPro" id="IPR014756">
    <property type="entry name" value="Ig_E-set"/>
</dbReference>
<feature type="signal peptide" evidence="1">
    <location>
        <begin position="1"/>
        <end position="17"/>
    </location>
</feature>
<evidence type="ECO:0000259" key="2">
    <source>
        <dbReference type="SMART" id="SM00737"/>
    </source>
</evidence>
<reference evidence="3" key="2">
    <citation type="submission" date="2022-10" db="EMBL/GenBank/DDBJ databases">
        <authorList>
            <consortium name="ENA_rothamsted_submissions"/>
            <consortium name="culmorum"/>
            <person name="King R."/>
        </authorList>
    </citation>
    <scope>NUCLEOTIDE SEQUENCE</scope>
</reference>
<dbReference type="InterPro" id="IPR003172">
    <property type="entry name" value="ML_dom"/>
</dbReference>
<dbReference type="EMBL" id="OU895879">
    <property type="protein sequence ID" value="CAG9809074.1"/>
    <property type="molecule type" value="Genomic_DNA"/>
</dbReference>
<dbReference type="Pfam" id="PF02221">
    <property type="entry name" value="E1_DerP2_DerF2"/>
    <property type="match status" value="2"/>
</dbReference>